<dbReference type="AlphaFoldDB" id="A0A0D9X253"/>
<dbReference type="Pfam" id="PF03018">
    <property type="entry name" value="Dirigent"/>
    <property type="match status" value="1"/>
</dbReference>
<dbReference type="GO" id="GO:0048046">
    <property type="term" value="C:apoplast"/>
    <property type="evidence" value="ECO:0007669"/>
    <property type="project" value="UniProtKB-SubCell"/>
</dbReference>
<protein>
    <recommendedName>
        <fullName evidence="1">Dirigent protein</fullName>
    </recommendedName>
</protein>
<feature type="signal peptide" evidence="1">
    <location>
        <begin position="1"/>
        <end position="25"/>
    </location>
</feature>
<reference evidence="2" key="3">
    <citation type="submission" date="2015-04" db="UniProtKB">
        <authorList>
            <consortium name="EnsemblPlants"/>
        </authorList>
    </citation>
    <scope>IDENTIFICATION</scope>
</reference>
<dbReference type="PANTHER" id="PTHR46442">
    <property type="entry name" value="DIRIGENT PROTEIN"/>
    <property type="match status" value="1"/>
</dbReference>
<dbReference type="EnsemblPlants" id="LPERR07G21020.1">
    <property type="protein sequence ID" value="LPERR07G21020.1"/>
    <property type="gene ID" value="LPERR07G21020"/>
</dbReference>
<comment type="subcellular location">
    <subcellularLocation>
        <location evidence="1">Secreted</location>
        <location evidence="1">Extracellular space</location>
        <location evidence="1">Apoplast</location>
    </subcellularLocation>
</comment>
<evidence type="ECO:0000313" key="2">
    <source>
        <dbReference type="EnsemblPlants" id="LPERR07G21020.1"/>
    </source>
</evidence>
<comment type="similarity">
    <text evidence="1">Belongs to the plant dirigent protein family.</text>
</comment>
<keyword evidence="1" id="KW-0964">Secreted</keyword>
<evidence type="ECO:0000256" key="1">
    <source>
        <dbReference type="RuleBase" id="RU363099"/>
    </source>
</evidence>
<keyword evidence="1" id="KW-0052">Apoplast</keyword>
<feature type="chain" id="PRO_5008190778" description="Dirigent protein" evidence="1">
    <location>
        <begin position="26"/>
        <end position="166"/>
    </location>
</feature>
<sequence>MAPSLIVAAAAIFRIILSSSAGVDAHGGRISRRLVRSDDVNSPCKQMRLYFHDILYDYSNDTTNSTSAAVTKPTALSTADAVVFDDPVTDENSLPPPSPDHETAVRAQGLYFYDGKEAYKAWLAFSLVFNSTAHGRGTLELMGADPWWVARATSSCRAASPRSALK</sequence>
<dbReference type="PANTHER" id="PTHR46442:SF6">
    <property type="entry name" value="DIRIGENT PROTEIN 5"/>
    <property type="match status" value="1"/>
</dbReference>
<reference evidence="2 3" key="1">
    <citation type="submission" date="2012-08" db="EMBL/GenBank/DDBJ databases">
        <title>Oryza genome evolution.</title>
        <authorList>
            <person name="Wing R.A."/>
        </authorList>
    </citation>
    <scope>NUCLEOTIDE SEQUENCE</scope>
</reference>
<dbReference type="Proteomes" id="UP000032180">
    <property type="component" value="Chromosome 7"/>
</dbReference>
<evidence type="ECO:0000313" key="3">
    <source>
        <dbReference type="Proteomes" id="UP000032180"/>
    </source>
</evidence>
<keyword evidence="1" id="KW-0732">Signal</keyword>
<comment type="function">
    <text evidence="1">Dirigent proteins impart stereoselectivity on the phenoxy radical-coupling reaction, yielding optically active lignans from two molecules of coniferyl alcohol in the biosynthesis of lignans, flavonolignans, and alkaloids and thus plays a central role in plant secondary metabolism.</text>
</comment>
<dbReference type="HOGENOM" id="CLU_087111_0_0_1"/>
<reference evidence="3" key="2">
    <citation type="submission" date="2013-12" db="EMBL/GenBank/DDBJ databases">
        <authorList>
            <person name="Yu Y."/>
            <person name="Lee S."/>
            <person name="de Baynast K."/>
            <person name="Wissotski M."/>
            <person name="Liu L."/>
            <person name="Talag J."/>
            <person name="Goicoechea J."/>
            <person name="Angelova A."/>
            <person name="Jetty R."/>
            <person name="Kudrna D."/>
            <person name="Golser W."/>
            <person name="Rivera L."/>
            <person name="Zhang J."/>
            <person name="Wing R."/>
        </authorList>
    </citation>
    <scope>NUCLEOTIDE SEQUENCE</scope>
</reference>
<accession>A0A0D9X253</accession>
<keyword evidence="3" id="KW-1185">Reference proteome</keyword>
<dbReference type="InterPro" id="IPR004265">
    <property type="entry name" value="Dirigent"/>
</dbReference>
<dbReference type="STRING" id="77586.A0A0D9X253"/>
<name>A0A0D9X253_9ORYZ</name>
<dbReference type="Gramene" id="LPERR07G21020.1">
    <property type="protein sequence ID" value="LPERR07G21020.1"/>
    <property type="gene ID" value="LPERR07G21020"/>
</dbReference>
<organism evidence="2 3">
    <name type="scientific">Leersia perrieri</name>
    <dbReference type="NCBI Taxonomy" id="77586"/>
    <lineage>
        <taxon>Eukaryota</taxon>
        <taxon>Viridiplantae</taxon>
        <taxon>Streptophyta</taxon>
        <taxon>Embryophyta</taxon>
        <taxon>Tracheophyta</taxon>
        <taxon>Spermatophyta</taxon>
        <taxon>Magnoliopsida</taxon>
        <taxon>Liliopsida</taxon>
        <taxon>Poales</taxon>
        <taxon>Poaceae</taxon>
        <taxon>BOP clade</taxon>
        <taxon>Oryzoideae</taxon>
        <taxon>Oryzeae</taxon>
        <taxon>Oryzinae</taxon>
        <taxon>Leersia</taxon>
    </lineage>
</organism>
<proteinExistence type="inferred from homology"/>
<comment type="subunit">
    <text evidence="1">Homodimer.</text>
</comment>